<comment type="similarity">
    <text evidence="2">Belongs to the TAF9 family.</text>
</comment>
<sequence>MTSARESKTIPKDGQVIISILKDAGIQEWEPRVINQLLEWNYKYVTSVLEDARLFSQHAKKKSIDTEDVRLAIEMQLDRGFTSPPPRDVLMEMARTRNAEPLPQVKPHAGPRLPPERFCLLAPTFKAKSTKQTVANRLGGPGSYSQIAPSIKKVLPRATLPGSAPTTSAATPTFSIVATPKATKTTSSSVASPAPLFRIAAAPTVTLGSPSPSSETTTTSVPTSTTSTTVDPGRSATPVTSANDAAAQFSVLIGEKRKRESEELEEPVSMMDTCSS</sequence>
<evidence type="ECO:0000313" key="7">
    <source>
        <dbReference type="EMBL" id="CAD7232859.1"/>
    </source>
</evidence>
<dbReference type="CDD" id="cd07979">
    <property type="entry name" value="HFD_TAF9"/>
    <property type="match status" value="1"/>
</dbReference>
<keyword evidence="3" id="KW-0805">Transcription regulation</keyword>
<dbReference type="OrthoDB" id="341924at2759"/>
<evidence type="ECO:0000256" key="4">
    <source>
        <dbReference type="ARBA" id="ARBA00023163"/>
    </source>
</evidence>
<proteinExistence type="inferred from homology"/>
<dbReference type="Pfam" id="PF02291">
    <property type="entry name" value="TFIID-31kDa"/>
    <property type="match status" value="1"/>
</dbReference>
<evidence type="ECO:0000256" key="3">
    <source>
        <dbReference type="ARBA" id="ARBA00023015"/>
    </source>
</evidence>
<keyword evidence="5" id="KW-0539">Nucleus</keyword>
<evidence type="ECO:0000256" key="2">
    <source>
        <dbReference type="ARBA" id="ARBA00007646"/>
    </source>
</evidence>
<dbReference type="AlphaFoldDB" id="A0A7R8WKY4"/>
<dbReference type="InterPro" id="IPR009072">
    <property type="entry name" value="Histone-fold"/>
</dbReference>
<dbReference type="InterPro" id="IPR051431">
    <property type="entry name" value="TFIID_subunit_9"/>
</dbReference>
<dbReference type="PANTHER" id="PTHR48068:SF4">
    <property type="entry name" value="TATA-BOX BINDING PROTEIN ASSOCIATED FACTOR 9"/>
    <property type="match status" value="1"/>
</dbReference>
<dbReference type="GO" id="GO:0005669">
    <property type="term" value="C:transcription factor TFIID complex"/>
    <property type="evidence" value="ECO:0007669"/>
    <property type="project" value="TreeGrafter"/>
</dbReference>
<evidence type="ECO:0008006" key="8">
    <source>
        <dbReference type="Google" id="ProtNLM"/>
    </source>
</evidence>
<comment type="subcellular location">
    <subcellularLocation>
        <location evidence="1">Nucleus</location>
    </subcellularLocation>
</comment>
<feature type="compositionally biased region" description="Low complexity" evidence="6">
    <location>
        <begin position="209"/>
        <end position="229"/>
    </location>
</feature>
<reference evidence="7" key="1">
    <citation type="submission" date="2020-11" db="EMBL/GenBank/DDBJ databases">
        <authorList>
            <person name="Tran Van P."/>
        </authorList>
    </citation>
    <scope>NUCLEOTIDE SEQUENCE</scope>
</reference>
<dbReference type="PANTHER" id="PTHR48068">
    <property type="entry name" value="TAF9 RNA POLYMERASE II, TATA BOX-BINDING PROTEIN (TBP)-ASSOCIATED FACTOR"/>
    <property type="match status" value="1"/>
</dbReference>
<feature type="region of interest" description="Disordered" evidence="6">
    <location>
        <begin position="205"/>
        <end position="276"/>
    </location>
</feature>
<organism evidence="7">
    <name type="scientific">Cyprideis torosa</name>
    <dbReference type="NCBI Taxonomy" id="163714"/>
    <lineage>
        <taxon>Eukaryota</taxon>
        <taxon>Metazoa</taxon>
        <taxon>Ecdysozoa</taxon>
        <taxon>Arthropoda</taxon>
        <taxon>Crustacea</taxon>
        <taxon>Oligostraca</taxon>
        <taxon>Ostracoda</taxon>
        <taxon>Podocopa</taxon>
        <taxon>Podocopida</taxon>
        <taxon>Cytherocopina</taxon>
        <taxon>Cytheroidea</taxon>
        <taxon>Cytherideidae</taxon>
        <taxon>Cyprideis</taxon>
    </lineage>
</organism>
<dbReference type="GO" id="GO:0046982">
    <property type="term" value="F:protein heterodimerization activity"/>
    <property type="evidence" value="ECO:0007669"/>
    <property type="project" value="InterPro"/>
</dbReference>
<keyword evidence="4" id="KW-0804">Transcription</keyword>
<evidence type="ECO:0000256" key="1">
    <source>
        <dbReference type="ARBA" id="ARBA00004123"/>
    </source>
</evidence>
<dbReference type="FunFam" id="1.10.20.10:FF:000018">
    <property type="entry name" value="Transcription initiation factor TFIID subunit 9"/>
    <property type="match status" value="1"/>
</dbReference>
<name>A0A7R8WKY4_9CRUS</name>
<evidence type="ECO:0000256" key="5">
    <source>
        <dbReference type="ARBA" id="ARBA00023242"/>
    </source>
</evidence>
<dbReference type="GO" id="GO:0051123">
    <property type="term" value="P:RNA polymerase II preinitiation complex assembly"/>
    <property type="evidence" value="ECO:0007669"/>
    <property type="project" value="TreeGrafter"/>
</dbReference>
<accession>A0A7R8WKY4</accession>
<dbReference type="GO" id="GO:0016251">
    <property type="term" value="F:RNA polymerase II general transcription initiation factor activity"/>
    <property type="evidence" value="ECO:0007669"/>
    <property type="project" value="TreeGrafter"/>
</dbReference>
<protein>
    <recommendedName>
        <fullName evidence="8">Transcription initiation factor TFIID subunit 9</fullName>
    </recommendedName>
</protein>
<dbReference type="SUPFAM" id="SSF47113">
    <property type="entry name" value="Histone-fold"/>
    <property type="match status" value="1"/>
</dbReference>
<evidence type="ECO:0000256" key="6">
    <source>
        <dbReference type="SAM" id="MobiDB-lite"/>
    </source>
</evidence>
<gene>
    <name evidence="7" type="ORF">CTOB1V02_LOCUS10685</name>
</gene>
<dbReference type="GO" id="GO:0000124">
    <property type="term" value="C:SAGA complex"/>
    <property type="evidence" value="ECO:0007669"/>
    <property type="project" value="TreeGrafter"/>
</dbReference>
<dbReference type="Gene3D" id="1.10.20.10">
    <property type="entry name" value="Histone, subunit A"/>
    <property type="match status" value="1"/>
</dbReference>
<dbReference type="GO" id="GO:0003713">
    <property type="term" value="F:transcription coactivator activity"/>
    <property type="evidence" value="ECO:0007669"/>
    <property type="project" value="TreeGrafter"/>
</dbReference>
<dbReference type="EMBL" id="OB665255">
    <property type="protein sequence ID" value="CAD7232859.1"/>
    <property type="molecule type" value="Genomic_DNA"/>
</dbReference>
<dbReference type="InterPro" id="IPR003162">
    <property type="entry name" value="TFIID-31"/>
</dbReference>